<name>A0A137NTX9_CONC2</name>
<dbReference type="STRING" id="796925.A0A137NTX9"/>
<comment type="similarity">
    <text evidence="1">Belongs to the arylamine N-acetyltransferase family.</text>
</comment>
<proteinExistence type="inferred from homology"/>
<dbReference type="InterPro" id="IPR038765">
    <property type="entry name" value="Papain-like_cys_pep_sf"/>
</dbReference>
<evidence type="ECO:0000256" key="1">
    <source>
        <dbReference type="ARBA" id="ARBA00006547"/>
    </source>
</evidence>
<dbReference type="GO" id="GO:0016407">
    <property type="term" value="F:acetyltransferase activity"/>
    <property type="evidence" value="ECO:0007669"/>
    <property type="project" value="InterPro"/>
</dbReference>
<evidence type="ECO:0000313" key="2">
    <source>
        <dbReference type="EMBL" id="KXN66210.1"/>
    </source>
</evidence>
<dbReference type="PANTHER" id="PTHR11786">
    <property type="entry name" value="N-HYDROXYARYLAMINE O-ACETYLTRANSFERASE"/>
    <property type="match status" value="1"/>
</dbReference>
<dbReference type="Gene3D" id="3.30.2140.20">
    <property type="match status" value="1"/>
</dbReference>
<dbReference type="Proteomes" id="UP000070444">
    <property type="component" value="Unassembled WGS sequence"/>
</dbReference>
<accession>A0A137NTX9</accession>
<protein>
    <submittedName>
        <fullName evidence="2">Cysteine proteinase</fullName>
    </submittedName>
</protein>
<gene>
    <name evidence="2" type="ORF">CONCODRAFT_73820</name>
</gene>
<organism evidence="2 3">
    <name type="scientific">Conidiobolus coronatus (strain ATCC 28846 / CBS 209.66 / NRRL 28638)</name>
    <name type="common">Delacroixia coronata</name>
    <dbReference type="NCBI Taxonomy" id="796925"/>
    <lineage>
        <taxon>Eukaryota</taxon>
        <taxon>Fungi</taxon>
        <taxon>Fungi incertae sedis</taxon>
        <taxon>Zoopagomycota</taxon>
        <taxon>Entomophthoromycotina</taxon>
        <taxon>Entomophthoromycetes</taxon>
        <taxon>Entomophthorales</taxon>
        <taxon>Ancylistaceae</taxon>
        <taxon>Conidiobolus</taxon>
    </lineage>
</organism>
<sequence length="221" mass="25188">MGSNDYNSKLVYTKEQLSLYLNRINYFEDGELQNQDIQANYETLERVIRGHITSIPYGNLSYVYYKRLEKPEGNYPCDVRDPYTTQGASTDLQDIFNKLVIEERDGACIESNPLCAHMLMAIGFNTYLTSSNNVETSVWDESGIIELRSNLHCGIIVELDTKEYYMDVGAVLGRTPKPILMEEGLIQQGNPLTEYRVSRVPYPGLRSSLTVYSLRKTIGLQ</sequence>
<evidence type="ECO:0000313" key="3">
    <source>
        <dbReference type="Proteomes" id="UP000070444"/>
    </source>
</evidence>
<keyword evidence="3" id="KW-1185">Reference proteome</keyword>
<dbReference type="PANTHER" id="PTHR11786:SF0">
    <property type="entry name" value="ARYLAMINE N-ACETYLTRANSFERASE 4-RELATED"/>
    <property type="match status" value="1"/>
</dbReference>
<dbReference type="OrthoDB" id="10260017at2759"/>
<dbReference type="SUPFAM" id="SSF54001">
    <property type="entry name" value="Cysteine proteinases"/>
    <property type="match status" value="1"/>
</dbReference>
<dbReference type="EMBL" id="KQ964754">
    <property type="protein sequence ID" value="KXN66210.1"/>
    <property type="molecule type" value="Genomic_DNA"/>
</dbReference>
<dbReference type="Pfam" id="PF00797">
    <property type="entry name" value="Acetyltransf_2"/>
    <property type="match status" value="1"/>
</dbReference>
<dbReference type="InterPro" id="IPR053710">
    <property type="entry name" value="Arylamine_NAT_domain_sf"/>
</dbReference>
<dbReference type="AlphaFoldDB" id="A0A137NTX9"/>
<reference evidence="2 3" key="1">
    <citation type="journal article" date="2015" name="Genome Biol. Evol.">
        <title>Phylogenomic analyses indicate that early fungi evolved digesting cell walls of algal ancestors of land plants.</title>
        <authorList>
            <person name="Chang Y."/>
            <person name="Wang S."/>
            <person name="Sekimoto S."/>
            <person name="Aerts A.L."/>
            <person name="Choi C."/>
            <person name="Clum A."/>
            <person name="LaButti K.M."/>
            <person name="Lindquist E.A."/>
            <person name="Yee Ngan C."/>
            <person name="Ohm R.A."/>
            <person name="Salamov A.A."/>
            <person name="Grigoriev I.V."/>
            <person name="Spatafora J.W."/>
            <person name="Berbee M.L."/>
        </authorList>
    </citation>
    <scope>NUCLEOTIDE SEQUENCE [LARGE SCALE GENOMIC DNA]</scope>
    <source>
        <strain evidence="2 3">NRRL 28638</strain>
    </source>
</reference>
<dbReference type="InterPro" id="IPR001447">
    <property type="entry name" value="Arylamine_N-AcTrfase"/>
</dbReference>